<dbReference type="GeneID" id="78019668"/>
<gene>
    <name evidence="2" type="ORF">BMF81_04457</name>
</gene>
<dbReference type="Gene3D" id="3.40.50.2000">
    <property type="entry name" value="Glycogen Phosphorylase B"/>
    <property type="match status" value="2"/>
</dbReference>
<dbReference type="Proteomes" id="UP000244056">
    <property type="component" value="Chromosome"/>
</dbReference>
<organism evidence="2 3">
    <name type="scientific">Nodularia spumigena UHCC 0039</name>
    <dbReference type="NCBI Taxonomy" id="1914872"/>
    <lineage>
        <taxon>Bacteria</taxon>
        <taxon>Bacillati</taxon>
        <taxon>Cyanobacteriota</taxon>
        <taxon>Cyanophyceae</taxon>
        <taxon>Nostocales</taxon>
        <taxon>Nodulariaceae</taxon>
        <taxon>Nodularia</taxon>
    </lineage>
</organism>
<dbReference type="RefSeq" id="WP_017804046.1">
    <property type="nucleotide sequence ID" value="NZ_CAWNZE010000001.1"/>
</dbReference>
<evidence type="ECO:0000259" key="1">
    <source>
        <dbReference type="Pfam" id="PF13579"/>
    </source>
</evidence>
<dbReference type="Pfam" id="PF13579">
    <property type="entry name" value="Glyco_trans_4_4"/>
    <property type="match status" value="1"/>
</dbReference>
<proteinExistence type="predicted"/>
<accession>A0A2S0QBC7</accession>
<dbReference type="SUPFAM" id="SSF53756">
    <property type="entry name" value="UDP-Glycosyltransferase/glycogen phosphorylase"/>
    <property type="match status" value="1"/>
</dbReference>
<evidence type="ECO:0000313" key="3">
    <source>
        <dbReference type="Proteomes" id="UP000244056"/>
    </source>
</evidence>
<reference evidence="2 3" key="1">
    <citation type="submission" date="2017-03" db="EMBL/GenBank/DDBJ databases">
        <title>Comparative genomics of the toxic Baltic Sea cyanobacteria Nodularia spumigena UHCC 0039 and its response on varying salinity.</title>
        <authorList>
            <person name="Teikari J.E."/>
        </authorList>
    </citation>
    <scope>NUCLEOTIDE SEQUENCE [LARGE SCALE GENOMIC DNA]</scope>
    <source>
        <strain evidence="2 3">UHCC 0039</strain>
    </source>
</reference>
<evidence type="ECO:0000313" key="2">
    <source>
        <dbReference type="EMBL" id="AVZ31600.1"/>
    </source>
</evidence>
<dbReference type="EMBL" id="CP020114">
    <property type="protein sequence ID" value="AVZ31600.1"/>
    <property type="molecule type" value="Genomic_DNA"/>
</dbReference>
<protein>
    <recommendedName>
        <fullName evidence="1">Glycosyltransferase subfamily 4-like N-terminal domain-containing protein</fullName>
    </recommendedName>
</protein>
<dbReference type="AlphaFoldDB" id="A0A2S0QBC7"/>
<dbReference type="KEGG" id="nsp:BMF81_04457"/>
<sequence>MIYKILYISAVIPDTTSGGRFAMYRHLIIKKDFEVAVASTNFVKLPINQHLEISQNRLIKRLKRTRICRLISNLEYIQNWINIPNSLLKFANDFQPDVIVSVVDDWHIGLAYQLAQKLKIPLVVNFQDLFCLSQFVPLSIRPYPWVKSWLIQRYRQVNQVANQVFYTSEGMKEWFGVDAQGDVLYPIGNFDVELSLEQRLNPQDKVTIIYAGNCYGAYGRMLLRLAEAVKQHQHIHLQIFAAGNDWQEEKLQEMTEAGIYQGFKPFDELKDKLKQADAFLTVMSFEQEEEVFMQTSFTTKWLDYVPYGKPVFVWSPEYSTACSFAKKYQSGIPVIQDDPEELLKVISETASNPTAWFSACEGSRRIAETVLNAEQIHHLFVERVTNVCQECNITNSQDGIYSA</sequence>
<feature type="domain" description="Glycosyltransferase subfamily 4-like N-terminal" evidence="1">
    <location>
        <begin position="83"/>
        <end position="175"/>
    </location>
</feature>
<dbReference type="InterPro" id="IPR028098">
    <property type="entry name" value="Glyco_trans_4-like_N"/>
</dbReference>
<name>A0A2S0QBC7_NODSP</name>